<dbReference type="RefSeq" id="WP_169700570.1">
    <property type="nucleotide sequence ID" value="NZ_LS974202.1"/>
</dbReference>
<evidence type="ECO:0000256" key="2">
    <source>
        <dbReference type="ARBA" id="ARBA00022475"/>
    </source>
</evidence>
<dbReference type="Pfam" id="PF00005">
    <property type="entry name" value="ABC_tran"/>
    <property type="match status" value="1"/>
</dbReference>
<evidence type="ECO:0000256" key="5">
    <source>
        <dbReference type="ARBA" id="ARBA00022967"/>
    </source>
</evidence>
<dbReference type="Pfam" id="PF09383">
    <property type="entry name" value="NIL"/>
    <property type="match status" value="1"/>
</dbReference>
<organism evidence="9 10">
    <name type="scientific">Mesotoga infera</name>
    <dbReference type="NCBI Taxonomy" id="1236046"/>
    <lineage>
        <taxon>Bacteria</taxon>
        <taxon>Thermotogati</taxon>
        <taxon>Thermotogota</taxon>
        <taxon>Thermotogae</taxon>
        <taxon>Kosmotogales</taxon>
        <taxon>Kosmotogaceae</taxon>
        <taxon>Mesotoga</taxon>
    </lineage>
</organism>
<keyword evidence="5" id="KW-1278">Translocase</keyword>
<dbReference type="KEGG" id="minf:MESINF_2756"/>
<dbReference type="PANTHER" id="PTHR43166">
    <property type="entry name" value="AMINO ACID IMPORT ATP-BINDING PROTEIN"/>
    <property type="match status" value="1"/>
</dbReference>
<evidence type="ECO:0000256" key="3">
    <source>
        <dbReference type="ARBA" id="ARBA00022741"/>
    </source>
</evidence>
<dbReference type="PROSITE" id="PS50893">
    <property type="entry name" value="ABC_TRANSPORTER_2"/>
    <property type="match status" value="1"/>
</dbReference>
<evidence type="ECO:0000256" key="1">
    <source>
        <dbReference type="ARBA" id="ARBA00022448"/>
    </source>
</evidence>
<keyword evidence="4 9" id="KW-0067">ATP-binding</keyword>
<dbReference type="Gene3D" id="3.40.50.300">
    <property type="entry name" value="P-loop containing nucleotide triphosphate hydrolases"/>
    <property type="match status" value="1"/>
</dbReference>
<sequence length="329" mass="37295">MILAVKNLNLSFEDRTGRRKILDDVSFSVEEGQIVGIVGLSGAGKTSLLRTLNLLQPVDSGEIFFDGKNIVNLKDDEIRKMRKKIGVVFQSFNLFRNRTVSQNIAFPLKIQGLTGREVKEKVEKISGELGLDHRIQAYPSQLSGGEQQRAAIARALVMDPKMILLDEPTSALDPKTTGRLLDLVVELNQKHRITFVVVTHDMDVIKRTCDKVAYLENGRLKFFGPAHEFFVKVEKNEVRDFGTPLELDRKAVEHKGKIIRVLFWGKKTHEAVMWKVARELDVSVNILYGKIEELKHGPFGAMIIGIEGEQQDLFIQRLRESVYSLEEVE</sequence>
<dbReference type="SMART" id="SM00382">
    <property type="entry name" value="AAA"/>
    <property type="match status" value="1"/>
</dbReference>
<evidence type="ECO:0000256" key="6">
    <source>
        <dbReference type="ARBA" id="ARBA00022970"/>
    </source>
</evidence>
<dbReference type="AlphaFoldDB" id="A0A7Z7LHH3"/>
<proteinExistence type="predicted"/>
<protein>
    <submittedName>
        <fullName evidence="9">Methionine import ATP-binding protein MetN</fullName>
        <ecNumber evidence="9">3.6.3.-</ecNumber>
    </submittedName>
</protein>
<dbReference type="InterPro" id="IPR018449">
    <property type="entry name" value="NIL_domain"/>
</dbReference>
<reference evidence="9 10" key="1">
    <citation type="submission" date="2017-01" db="EMBL/GenBank/DDBJ databases">
        <authorList>
            <person name="Erauso G."/>
        </authorList>
    </citation>
    <scope>NUCLEOTIDE SEQUENCE [LARGE SCALE GENOMIC DNA]</scope>
    <source>
        <strain evidence="9">MESINF1</strain>
    </source>
</reference>
<name>A0A7Z7LHH3_9BACT</name>
<dbReference type="InterPro" id="IPR003439">
    <property type="entry name" value="ABC_transporter-like_ATP-bd"/>
</dbReference>
<feature type="domain" description="ABC transporter" evidence="8">
    <location>
        <begin position="5"/>
        <end position="242"/>
    </location>
</feature>
<dbReference type="Proteomes" id="UP000250796">
    <property type="component" value="Chromosome MESINF"/>
</dbReference>
<evidence type="ECO:0000256" key="7">
    <source>
        <dbReference type="ARBA" id="ARBA00023136"/>
    </source>
</evidence>
<dbReference type="EMBL" id="LS974202">
    <property type="protein sequence ID" value="SSC14196.1"/>
    <property type="molecule type" value="Genomic_DNA"/>
</dbReference>
<keyword evidence="3" id="KW-0547">Nucleotide-binding</keyword>
<dbReference type="PROSITE" id="PS00211">
    <property type="entry name" value="ABC_TRANSPORTER_1"/>
    <property type="match status" value="1"/>
</dbReference>
<dbReference type="Gene3D" id="3.30.70.260">
    <property type="match status" value="1"/>
</dbReference>
<dbReference type="GO" id="GO:0006865">
    <property type="term" value="P:amino acid transport"/>
    <property type="evidence" value="ECO:0007669"/>
    <property type="project" value="UniProtKB-KW"/>
</dbReference>
<dbReference type="SUPFAM" id="SSF52540">
    <property type="entry name" value="P-loop containing nucleoside triphosphate hydrolases"/>
    <property type="match status" value="1"/>
</dbReference>
<dbReference type="GO" id="GO:0005524">
    <property type="term" value="F:ATP binding"/>
    <property type="evidence" value="ECO:0007669"/>
    <property type="project" value="UniProtKB-KW"/>
</dbReference>
<dbReference type="InterPro" id="IPR017871">
    <property type="entry name" value="ABC_transporter-like_CS"/>
</dbReference>
<keyword evidence="9" id="KW-0378">Hydrolase</keyword>
<dbReference type="PANTHER" id="PTHR43166:SF30">
    <property type="entry name" value="METHIONINE IMPORT ATP-BINDING PROTEIN METN"/>
    <property type="match status" value="1"/>
</dbReference>
<evidence type="ECO:0000259" key="8">
    <source>
        <dbReference type="PROSITE" id="PS50893"/>
    </source>
</evidence>
<evidence type="ECO:0000313" key="10">
    <source>
        <dbReference type="Proteomes" id="UP000250796"/>
    </source>
</evidence>
<keyword evidence="2" id="KW-1003">Cell membrane</keyword>
<dbReference type="InterPro" id="IPR050086">
    <property type="entry name" value="MetN_ABC_transporter-like"/>
</dbReference>
<keyword evidence="1" id="KW-0813">Transport</keyword>
<dbReference type="InterPro" id="IPR045865">
    <property type="entry name" value="ACT-like_dom_sf"/>
</dbReference>
<keyword evidence="7" id="KW-0472">Membrane</keyword>
<dbReference type="SMART" id="SM00930">
    <property type="entry name" value="NIL"/>
    <property type="match status" value="1"/>
</dbReference>
<dbReference type="InterPro" id="IPR003593">
    <property type="entry name" value="AAA+_ATPase"/>
</dbReference>
<dbReference type="SUPFAM" id="SSF55021">
    <property type="entry name" value="ACT-like"/>
    <property type="match status" value="1"/>
</dbReference>
<keyword evidence="10" id="KW-1185">Reference proteome</keyword>
<dbReference type="InterPro" id="IPR027417">
    <property type="entry name" value="P-loop_NTPase"/>
</dbReference>
<dbReference type="EC" id="3.6.3.-" evidence="9"/>
<evidence type="ECO:0000256" key="4">
    <source>
        <dbReference type="ARBA" id="ARBA00022840"/>
    </source>
</evidence>
<dbReference type="GO" id="GO:0016887">
    <property type="term" value="F:ATP hydrolysis activity"/>
    <property type="evidence" value="ECO:0007669"/>
    <property type="project" value="InterPro"/>
</dbReference>
<evidence type="ECO:0000313" key="9">
    <source>
        <dbReference type="EMBL" id="SSC14196.1"/>
    </source>
</evidence>
<keyword evidence="6" id="KW-0029">Amino-acid transport</keyword>
<gene>
    <name evidence="9" type="primary">metN</name>
    <name evidence="9" type="ORF">MESINF_2756</name>
</gene>
<accession>A0A7Z7LHH3</accession>